<evidence type="ECO:0000256" key="1">
    <source>
        <dbReference type="ARBA" id="ARBA00001974"/>
    </source>
</evidence>
<dbReference type="InterPro" id="IPR052166">
    <property type="entry name" value="Diverse_Acyl-CoA_DH"/>
</dbReference>
<sequence length="162" mass="18156">RIAPIWEGTNGIQALDLAGRKITQDFGKNFRSLMWPLLEFIEENRDDADMAKYTKPLYQSVRGLQQLTLLMIAEGMGNPHFLAAGATDYCTYFGNTMLAYMWARMARVCNDAKAAGTEDPFYDAKLQLADVFFAEILPDNVGLAAKVQAGHKHLMQFPEAML</sequence>
<keyword evidence="2" id="KW-0560">Oxidoreductase</keyword>
<dbReference type="PANTHER" id="PTHR42803">
    <property type="entry name" value="ACYL-COA DEHYDROGENASE"/>
    <property type="match status" value="1"/>
</dbReference>
<dbReference type="PANTHER" id="PTHR42803:SF1">
    <property type="entry name" value="BROAD-SPECIFICITY LINEAR ACYL-COA DEHYDROGENASE FADE5"/>
    <property type="match status" value="1"/>
</dbReference>
<feature type="domain" description="Acetyl-CoA dehydrogenase-like C-terminal" evidence="3">
    <location>
        <begin position="40"/>
        <end position="158"/>
    </location>
</feature>
<dbReference type="AlphaFoldDB" id="A0A382VTJ1"/>
<dbReference type="InterPro" id="IPR025878">
    <property type="entry name" value="Acyl-CoA_dh-like_C_dom"/>
</dbReference>
<dbReference type="EMBL" id="UINC01154416">
    <property type="protein sequence ID" value="SVD49690.1"/>
    <property type="molecule type" value="Genomic_DNA"/>
</dbReference>
<accession>A0A382VTJ1</accession>
<name>A0A382VTJ1_9ZZZZ</name>
<feature type="non-terminal residue" evidence="4">
    <location>
        <position position="1"/>
    </location>
</feature>
<organism evidence="4">
    <name type="scientific">marine metagenome</name>
    <dbReference type="NCBI Taxonomy" id="408172"/>
    <lineage>
        <taxon>unclassified sequences</taxon>
        <taxon>metagenomes</taxon>
        <taxon>ecological metagenomes</taxon>
    </lineage>
</organism>
<evidence type="ECO:0000259" key="3">
    <source>
        <dbReference type="Pfam" id="PF12806"/>
    </source>
</evidence>
<dbReference type="GO" id="GO:0016491">
    <property type="term" value="F:oxidoreductase activity"/>
    <property type="evidence" value="ECO:0007669"/>
    <property type="project" value="UniProtKB-KW"/>
</dbReference>
<gene>
    <name evidence="4" type="ORF">METZ01_LOCUS402544</name>
</gene>
<reference evidence="4" key="1">
    <citation type="submission" date="2018-05" db="EMBL/GenBank/DDBJ databases">
        <authorList>
            <person name="Lanie J.A."/>
            <person name="Ng W.-L."/>
            <person name="Kazmierczak K.M."/>
            <person name="Andrzejewski T.M."/>
            <person name="Davidsen T.M."/>
            <person name="Wayne K.J."/>
            <person name="Tettelin H."/>
            <person name="Glass J.I."/>
            <person name="Rusch D."/>
            <person name="Podicherti R."/>
            <person name="Tsui H.-C.T."/>
            <person name="Winkler M.E."/>
        </authorList>
    </citation>
    <scope>NUCLEOTIDE SEQUENCE</scope>
</reference>
<protein>
    <recommendedName>
        <fullName evidence="3">Acetyl-CoA dehydrogenase-like C-terminal domain-containing protein</fullName>
    </recommendedName>
</protein>
<comment type="cofactor">
    <cofactor evidence="1">
        <name>FAD</name>
        <dbReference type="ChEBI" id="CHEBI:57692"/>
    </cofactor>
</comment>
<proteinExistence type="predicted"/>
<evidence type="ECO:0000313" key="4">
    <source>
        <dbReference type="EMBL" id="SVD49690.1"/>
    </source>
</evidence>
<dbReference type="Pfam" id="PF12806">
    <property type="entry name" value="Acyl-CoA_dh_C"/>
    <property type="match status" value="1"/>
</dbReference>
<evidence type="ECO:0000256" key="2">
    <source>
        <dbReference type="ARBA" id="ARBA00023002"/>
    </source>
</evidence>